<protein>
    <submittedName>
        <fullName evidence="1">Uncharacterized protein</fullName>
    </submittedName>
</protein>
<reference evidence="1 2" key="1">
    <citation type="submission" date="2020-04" db="EMBL/GenBank/DDBJ databases">
        <title>Massilia sp. RP-1-19 isolated from soil.</title>
        <authorList>
            <person name="Dahal R.H."/>
        </authorList>
    </citation>
    <scope>NUCLEOTIDE SEQUENCE [LARGE SCALE GENOMIC DNA]</scope>
    <source>
        <strain evidence="1 2">RP-1-19</strain>
    </source>
</reference>
<dbReference type="RefSeq" id="WP_169464234.1">
    <property type="nucleotide sequence ID" value="NZ_JABBGG010000002.1"/>
</dbReference>
<dbReference type="Proteomes" id="UP000583752">
    <property type="component" value="Unassembled WGS sequence"/>
</dbReference>
<accession>A0A848HK84</accession>
<sequence>MRHQNGIVAVATVLLGALLLTGILFSGHFPQATRAEALGFDALAHDLFGAAPAGEQGQGKKGGLR</sequence>
<evidence type="ECO:0000313" key="1">
    <source>
        <dbReference type="EMBL" id="NML60549.1"/>
    </source>
</evidence>
<comment type="caution">
    <text evidence="1">The sequence shown here is derived from an EMBL/GenBank/DDBJ whole genome shotgun (WGS) entry which is preliminary data.</text>
</comment>
<name>A0A848HK84_9BURK</name>
<evidence type="ECO:0000313" key="2">
    <source>
        <dbReference type="Proteomes" id="UP000583752"/>
    </source>
</evidence>
<gene>
    <name evidence="1" type="ORF">HHL21_05485</name>
</gene>
<keyword evidence="2" id="KW-1185">Reference proteome</keyword>
<proteinExistence type="predicted"/>
<dbReference type="EMBL" id="JABBGG010000002">
    <property type="protein sequence ID" value="NML60549.1"/>
    <property type="molecule type" value="Genomic_DNA"/>
</dbReference>
<dbReference type="AlphaFoldDB" id="A0A848HK84"/>
<organism evidence="1 2">
    <name type="scientific">Massilia polaris</name>
    <dbReference type="NCBI Taxonomy" id="2728846"/>
    <lineage>
        <taxon>Bacteria</taxon>
        <taxon>Pseudomonadati</taxon>
        <taxon>Pseudomonadota</taxon>
        <taxon>Betaproteobacteria</taxon>
        <taxon>Burkholderiales</taxon>
        <taxon>Oxalobacteraceae</taxon>
        <taxon>Telluria group</taxon>
        <taxon>Massilia</taxon>
    </lineage>
</organism>